<evidence type="ECO:0008006" key="7">
    <source>
        <dbReference type="Google" id="ProtNLM"/>
    </source>
</evidence>
<dbReference type="SUPFAM" id="SSF160387">
    <property type="entry name" value="NosL/MerB-like"/>
    <property type="match status" value="1"/>
</dbReference>
<gene>
    <name evidence="5" type="ORF">HMPREF1015_01567</name>
</gene>
<accession>G9QK28</accession>
<comment type="caution">
    <text evidence="5">The sequence shown here is derived from an EMBL/GenBank/DDBJ whole genome shotgun (WGS) entry which is preliminary data.</text>
</comment>
<dbReference type="AlphaFoldDB" id="G9QK28"/>
<dbReference type="InterPro" id="IPR001810">
    <property type="entry name" value="F-box_dom"/>
</dbReference>
<dbReference type="Proteomes" id="UP000011747">
    <property type="component" value="Unassembled WGS sequence"/>
</dbReference>
<dbReference type="PROSITE" id="PS51000">
    <property type="entry name" value="HTH_DEOR_2"/>
    <property type="match status" value="1"/>
</dbReference>
<protein>
    <recommendedName>
        <fullName evidence="7">HTH deoR-type domain-containing protein</fullName>
    </recommendedName>
</protein>
<dbReference type="SUPFAM" id="SSF46785">
    <property type="entry name" value="Winged helix' DNA-binding domain"/>
    <property type="match status" value="1"/>
</dbReference>
<evidence type="ECO:0000313" key="6">
    <source>
        <dbReference type="Proteomes" id="UP000011747"/>
    </source>
</evidence>
<organism evidence="5 6">
    <name type="scientific">Bacillus smithii 7_3_47FAA</name>
    <dbReference type="NCBI Taxonomy" id="665952"/>
    <lineage>
        <taxon>Bacteria</taxon>
        <taxon>Bacillati</taxon>
        <taxon>Bacillota</taxon>
        <taxon>Bacilli</taxon>
        <taxon>Bacillales</taxon>
        <taxon>Bacillaceae</taxon>
        <taxon>Bacillus</taxon>
    </lineage>
</organism>
<evidence type="ECO:0000259" key="3">
    <source>
        <dbReference type="PROSITE" id="PS50181"/>
    </source>
</evidence>
<name>G9QK28_9BACI</name>
<keyword evidence="6" id="KW-1185">Reference proteome</keyword>
<reference evidence="5 6" key="1">
    <citation type="submission" date="2011-09" db="EMBL/GenBank/DDBJ databases">
        <title>The Genome Sequence of Bacillus smithii 7_3_47FAA.</title>
        <authorList>
            <consortium name="The Broad Institute Genome Sequencing Platform"/>
            <person name="Earl A."/>
            <person name="Ward D."/>
            <person name="Feldgarden M."/>
            <person name="Gevers D."/>
            <person name="Daigneault M."/>
            <person name="Strauss J."/>
            <person name="Allen-Vercoe E."/>
            <person name="Young S.K."/>
            <person name="Zeng Q."/>
            <person name="Gargeya S."/>
            <person name="Fitzgerald M."/>
            <person name="Haas B."/>
            <person name="Abouelleil A."/>
            <person name="Alvarado L."/>
            <person name="Arachchi H.M."/>
            <person name="Berlin A."/>
            <person name="Brown A."/>
            <person name="Chapman S.B."/>
            <person name="Chen Z."/>
            <person name="Dunbar C."/>
            <person name="Freedman E."/>
            <person name="Gearin G."/>
            <person name="Goldberg J."/>
            <person name="Griggs A."/>
            <person name="Gujja S."/>
            <person name="Heiman D."/>
            <person name="Howarth C."/>
            <person name="Larson L."/>
            <person name="Lui A."/>
            <person name="MacDonald P.J.P."/>
            <person name="Montmayeur A."/>
            <person name="Murphy C."/>
            <person name="Neiman D."/>
            <person name="Pearson M."/>
            <person name="Priest M."/>
            <person name="Roberts A."/>
            <person name="Saif S."/>
            <person name="Shea T."/>
            <person name="Shenoy N."/>
            <person name="Sisk P."/>
            <person name="Stolte C."/>
            <person name="Sykes S."/>
            <person name="Wortman J."/>
            <person name="Nusbaum C."/>
            <person name="Birren B."/>
        </authorList>
    </citation>
    <scope>NUCLEOTIDE SEQUENCE [LARGE SCALE GENOMIC DNA]</scope>
    <source>
        <strain evidence="5 6">7_3_47FAA</strain>
    </source>
</reference>
<dbReference type="InterPro" id="IPR036390">
    <property type="entry name" value="WH_DNA-bd_sf"/>
</dbReference>
<dbReference type="PANTHER" id="PTHR41247:SF1">
    <property type="entry name" value="HTH-TYPE TRANSCRIPTIONAL REPRESSOR YCNK"/>
    <property type="match status" value="1"/>
</dbReference>
<dbReference type="HOGENOM" id="CLU_1425421_0_0_9"/>
<dbReference type="InterPro" id="IPR008719">
    <property type="entry name" value="N2O_reductase_NosL"/>
</dbReference>
<feature type="domain" description="F-box" evidence="3">
    <location>
        <begin position="1"/>
        <end position="40"/>
    </location>
</feature>
<sequence>MIPVERQRQIVKWLETEEFLSVAEISKRLNVSEMTVYRDINALMDQKKIVKTSRGITIRKETQPSHNICSYCHKPSTSRHSVQIIRVDQRIEETCCPHCGLLRYDDIEEDVSQILCKDFLNDTTISAKTAYYLMDADIDMHCCYPQVLVFQSLKQIRQFQTGFGGQIYTFDEAIQNIQRKMKGFSSSCCD</sequence>
<keyword evidence="2" id="KW-0804">Transcription</keyword>
<proteinExistence type="predicted"/>
<dbReference type="PROSITE" id="PS50181">
    <property type="entry name" value="FBOX"/>
    <property type="match status" value="1"/>
</dbReference>
<dbReference type="SMART" id="SM00420">
    <property type="entry name" value="HTH_DEOR"/>
    <property type="match status" value="1"/>
</dbReference>
<evidence type="ECO:0000259" key="4">
    <source>
        <dbReference type="PROSITE" id="PS51000"/>
    </source>
</evidence>
<feature type="domain" description="HTH deoR-type" evidence="4">
    <location>
        <begin position="3"/>
        <end position="58"/>
    </location>
</feature>
<dbReference type="InterPro" id="IPR036388">
    <property type="entry name" value="WH-like_DNA-bd_sf"/>
</dbReference>
<dbReference type="GO" id="GO:0003700">
    <property type="term" value="F:DNA-binding transcription factor activity"/>
    <property type="evidence" value="ECO:0007669"/>
    <property type="project" value="InterPro"/>
</dbReference>
<evidence type="ECO:0000256" key="2">
    <source>
        <dbReference type="ARBA" id="ARBA00023163"/>
    </source>
</evidence>
<evidence type="ECO:0000256" key="1">
    <source>
        <dbReference type="ARBA" id="ARBA00023015"/>
    </source>
</evidence>
<keyword evidence="1" id="KW-0805">Transcription regulation</keyword>
<dbReference type="EMBL" id="ACWF01000068">
    <property type="protein sequence ID" value="EHL78490.1"/>
    <property type="molecule type" value="Genomic_DNA"/>
</dbReference>
<dbReference type="RefSeq" id="WP_003353663.1">
    <property type="nucleotide sequence ID" value="NZ_JH414748.1"/>
</dbReference>
<dbReference type="PATRIC" id="fig|665952.3.peg.1352"/>
<dbReference type="Pfam" id="PF08220">
    <property type="entry name" value="HTH_DeoR"/>
    <property type="match status" value="1"/>
</dbReference>
<dbReference type="InterPro" id="IPR001034">
    <property type="entry name" value="DeoR_HTH"/>
</dbReference>
<dbReference type="PANTHER" id="PTHR41247">
    <property type="entry name" value="HTH-TYPE TRANSCRIPTIONAL REPRESSOR YCNK"/>
    <property type="match status" value="1"/>
</dbReference>
<dbReference type="Gene3D" id="1.10.10.10">
    <property type="entry name" value="Winged helix-like DNA-binding domain superfamily/Winged helix DNA-binding domain"/>
    <property type="match status" value="1"/>
</dbReference>
<evidence type="ECO:0000313" key="5">
    <source>
        <dbReference type="EMBL" id="EHL78490.1"/>
    </source>
</evidence>